<sequence length="908" mass="97353">MTTRNLDALFKPRSIALIGASRREGSVGRVVARNLFHAGFEGPVMPVNPHERAIEGVLAYSDVAALPETPDLAIIVTPPKTVPGIVAELGARGTRGAVVVTAGFNTPAEEDKTGGQSRSLRQELLDAARPHTLRIAGPNCVGVMLPHLGVNGSFAHIPALPGDLAFVTQSGAMVTAMLDWATPRGIGFSHVVSLGDMADVDFGDMLDYLAVDPSTRAVLLYVEAVTDARKFMSAARACARSKPVIVIKGGRHAEGAKAATSHTGALAGADEVYDAAFRRAGALRVFTLEELFDAAQTLSTATALPRRGADKLAILTNGGGLGVLATDALIDGGGHLAELTPETITRLDGLLPSTWSRGNPVDIIGDAPGSRYAGALETLLEAREVDAVLAMHCPVAVADPTAAAQAVIDTLGPRDRRRAKPPVFTAWLGERAPLKARRLFSEAGMPSYDTPERAVRGFMHLVRYRRSQTELMETPPSIPDSEEPDGASVRALLQRAQREERVWLNEPEAKQLLAAYGIPVVATEVAGDVEAAVAAAGRIGYPVAIKILSHDITHKSDVGGVQLDLADADALRSAAEAMLERVRQNRPEARIEGFSVQAMARRPGAQELILGLVEDRQFGPVVLFGQGGTAVEVVRDKAVALPPLNLALARSLMAETRVYRLLEGYRDRPAADLDAIALALVRLAQLAADFADIAEVDINPLLADSKGVVALDARVRVKPSGAEAARGARARLAIRPYPKSLEQKGELRDGTIISIRPIRPEDEPALQRTFAHLTPEDVRMRFFSHMAALSHESAARLTQIDYNREMALVALDPEHPGEIWGWVTVAADPENRRAEYAVAVRSYLKGRGLGYLLMRRILAYAESCGIEEVWGDVLADNRRMLTMATDLGFTTQSCPDDPGVMRVVKRFG</sequence>
<dbReference type="InterPro" id="IPR043938">
    <property type="entry name" value="Ligase_CoA_dom"/>
</dbReference>
<dbReference type="Proteomes" id="UP001215503">
    <property type="component" value="Unassembled WGS sequence"/>
</dbReference>
<dbReference type="SUPFAM" id="SSF51735">
    <property type="entry name" value="NAD(P)-binding Rossmann-fold domains"/>
    <property type="match status" value="1"/>
</dbReference>
<name>A0ABT5YQ53_9PROT</name>
<keyword evidence="3 5" id="KW-0547">Nucleotide-binding</keyword>
<dbReference type="Pfam" id="PF19045">
    <property type="entry name" value="Ligase_CoA_2"/>
    <property type="match status" value="1"/>
</dbReference>
<reference evidence="8 9" key="1">
    <citation type="submission" date="2023-03" db="EMBL/GenBank/DDBJ databases">
        <title>Fodinicurvata sp. CAU 1616 isolated from sea sendiment.</title>
        <authorList>
            <person name="Kim W."/>
        </authorList>
    </citation>
    <scope>NUCLEOTIDE SEQUENCE [LARGE SCALE GENOMIC DNA]</scope>
    <source>
        <strain evidence="8 9">CAU 1616</strain>
    </source>
</reference>
<dbReference type="InterPro" id="IPR000182">
    <property type="entry name" value="GNAT_dom"/>
</dbReference>
<evidence type="ECO:0000256" key="2">
    <source>
        <dbReference type="ARBA" id="ARBA00022598"/>
    </source>
</evidence>
<dbReference type="Pfam" id="PF00583">
    <property type="entry name" value="Acetyltransf_1"/>
    <property type="match status" value="1"/>
</dbReference>
<feature type="domain" description="N-acetyltransferase" evidence="7">
    <location>
        <begin position="753"/>
        <end position="906"/>
    </location>
</feature>
<dbReference type="SUPFAM" id="SSF52210">
    <property type="entry name" value="Succinyl-CoA synthetase domains"/>
    <property type="match status" value="2"/>
</dbReference>
<dbReference type="InterPro" id="IPR011761">
    <property type="entry name" value="ATP-grasp"/>
</dbReference>
<dbReference type="RefSeq" id="WP_275823886.1">
    <property type="nucleotide sequence ID" value="NZ_JARHUD010000009.1"/>
</dbReference>
<dbReference type="GO" id="GO:0016787">
    <property type="term" value="F:hydrolase activity"/>
    <property type="evidence" value="ECO:0007669"/>
    <property type="project" value="UniProtKB-KW"/>
</dbReference>
<dbReference type="PANTHER" id="PTHR43334">
    <property type="entry name" value="ACETATE--COA LIGASE [ADP-FORMING]"/>
    <property type="match status" value="1"/>
</dbReference>
<evidence type="ECO:0000256" key="5">
    <source>
        <dbReference type="PROSITE-ProRule" id="PRU00409"/>
    </source>
</evidence>
<evidence type="ECO:0000256" key="3">
    <source>
        <dbReference type="ARBA" id="ARBA00022741"/>
    </source>
</evidence>
<protein>
    <submittedName>
        <fullName evidence="8">Bifunctional acetate--CoA ligase family protein/GNAT family N-acetyltransferase</fullName>
    </submittedName>
</protein>
<evidence type="ECO:0000256" key="4">
    <source>
        <dbReference type="ARBA" id="ARBA00022840"/>
    </source>
</evidence>
<dbReference type="PROSITE" id="PS51186">
    <property type="entry name" value="GNAT"/>
    <property type="match status" value="1"/>
</dbReference>
<dbReference type="PANTHER" id="PTHR43334:SF1">
    <property type="entry name" value="3-HYDROXYPROPIONATE--COA LIGASE [ADP-FORMING]"/>
    <property type="match status" value="1"/>
</dbReference>
<dbReference type="InterPro" id="IPR051538">
    <property type="entry name" value="Acyl-CoA_Synth/Transferase"/>
</dbReference>
<dbReference type="Gene3D" id="3.30.1490.20">
    <property type="entry name" value="ATP-grasp fold, A domain"/>
    <property type="match status" value="1"/>
</dbReference>
<dbReference type="Gene3D" id="3.40.50.720">
    <property type="entry name" value="NAD(P)-binding Rossmann-like Domain"/>
    <property type="match status" value="1"/>
</dbReference>
<evidence type="ECO:0000313" key="8">
    <source>
        <dbReference type="EMBL" id="MDF2097112.1"/>
    </source>
</evidence>
<evidence type="ECO:0000256" key="1">
    <source>
        <dbReference type="ARBA" id="ARBA00022532"/>
    </source>
</evidence>
<keyword evidence="4 5" id="KW-0067">ATP-binding</keyword>
<dbReference type="SUPFAM" id="SSF55729">
    <property type="entry name" value="Acyl-CoA N-acyltransferases (Nat)"/>
    <property type="match status" value="1"/>
</dbReference>
<dbReference type="Gene3D" id="3.30.470.20">
    <property type="entry name" value="ATP-grasp fold, B domain"/>
    <property type="match status" value="1"/>
</dbReference>
<comment type="caution">
    <text evidence="8">The sequence shown here is derived from an EMBL/GenBank/DDBJ whole genome shotgun (WGS) entry which is preliminary data.</text>
</comment>
<dbReference type="GO" id="GO:0016874">
    <property type="term" value="F:ligase activity"/>
    <property type="evidence" value="ECO:0007669"/>
    <property type="project" value="UniProtKB-KW"/>
</dbReference>
<dbReference type="Gene3D" id="3.40.50.261">
    <property type="entry name" value="Succinyl-CoA synthetase domains"/>
    <property type="match status" value="2"/>
</dbReference>
<dbReference type="CDD" id="cd04301">
    <property type="entry name" value="NAT_SF"/>
    <property type="match status" value="1"/>
</dbReference>
<dbReference type="InterPro" id="IPR003781">
    <property type="entry name" value="CoA-bd"/>
</dbReference>
<proteinExistence type="predicted"/>
<evidence type="ECO:0000313" key="9">
    <source>
        <dbReference type="Proteomes" id="UP001215503"/>
    </source>
</evidence>
<dbReference type="InterPro" id="IPR016181">
    <property type="entry name" value="Acyl_CoA_acyltransferase"/>
</dbReference>
<dbReference type="InterPro" id="IPR032875">
    <property type="entry name" value="Succ_CoA_lig_flav_dom"/>
</dbReference>
<feature type="domain" description="ATP-grasp" evidence="6">
    <location>
        <begin position="510"/>
        <end position="733"/>
    </location>
</feature>
<dbReference type="Pfam" id="PF13607">
    <property type="entry name" value="Succ_CoA_lig"/>
    <property type="match status" value="1"/>
</dbReference>
<evidence type="ECO:0000259" key="7">
    <source>
        <dbReference type="PROSITE" id="PS51186"/>
    </source>
</evidence>
<dbReference type="SMART" id="SM00881">
    <property type="entry name" value="CoA_binding"/>
    <property type="match status" value="1"/>
</dbReference>
<keyword evidence="8" id="KW-0378">Hydrolase</keyword>
<dbReference type="SUPFAM" id="SSF56059">
    <property type="entry name" value="Glutathione synthetase ATP-binding domain-like"/>
    <property type="match status" value="1"/>
</dbReference>
<organism evidence="8 9">
    <name type="scientific">Aquibaculum arenosum</name>
    <dbReference type="NCBI Taxonomy" id="3032591"/>
    <lineage>
        <taxon>Bacteria</taxon>
        <taxon>Pseudomonadati</taxon>
        <taxon>Pseudomonadota</taxon>
        <taxon>Alphaproteobacteria</taxon>
        <taxon>Rhodospirillales</taxon>
        <taxon>Rhodovibrionaceae</taxon>
        <taxon>Aquibaculum</taxon>
    </lineage>
</organism>
<dbReference type="InterPro" id="IPR036291">
    <property type="entry name" value="NAD(P)-bd_dom_sf"/>
</dbReference>
<keyword evidence="1" id="KW-0816">Tricarboxylic acid cycle</keyword>
<dbReference type="Pfam" id="PF13549">
    <property type="entry name" value="ATP-grasp_5"/>
    <property type="match status" value="1"/>
</dbReference>
<dbReference type="PROSITE" id="PS50975">
    <property type="entry name" value="ATP_GRASP"/>
    <property type="match status" value="1"/>
</dbReference>
<accession>A0ABT5YQ53</accession>
<dbReference type="InterPro" id="IPR013815">
    <property type="entry name" value="ATP_grasp_subdomain_1"/>
</dbReference>
<evidence type="ECO:0000259" key="6">
    <source>
        <dbReference type="PROSITE" id="PS50975"/>
    </source>
</evidence>
<dbReference type="Gene3D" id="3.40.630.30">
    <property type="match status" value="1"/>
</dbReference>
<dbReference type="InterPro" id="IPR016102">
    <property type="entry name" value="Succinyl-CoA_synth-like"/>
</dbReference>
<keyword evidence="2 8" id="KW-0436">Ligase</keyword>
<dbReference type="Pfam" id="PF13380">
    <property type="entry name" value="CoA_binding_2"/>
    <property type="match status" value="1"/>
</dbReference>
<keyword evidence="9" id="KW-1185">Reference proteome</keyword>
<dbReference type="EMBL" id="JARHUD010000009">
    <property type="protein sequence ID" value="MDF2097112.1"/>
    <property type="molecule type" value="Genomic_DNA"/>
</dbReference>
<gene>
    <name evidence="8" type="ORF">P2G67_14110</name>
</gene>